<name>A0A1L3GL36_9BACT</name>
<gene>
    <name evidence="1" type="ORF">A7E78_01495</name>
</gene>
<keyword evidence="2" id="KW-1185">Reference proteome</keyword>
<organism evidence="1 2">
    <name type="scientific">Syntrophotalea acetylenivorans</name>
    <dbReference type="NCBI Taxonomy" id="1842532"/>
    <lineage>
        <taxon>Bacteria</taxon>
        <taxon>Pseudomonadati</taxon>
        <taxon>Thermodesulfobacteriota</taxon>
        <taxon>Desulfuromonadia</taxon>
        <taxon>Desulfuromonadales</taxon>
        <taxon>Syntrophotaleaceae</taxon>
        <taxon>Syntrophotalea</taxon>
    </lineage>
</organism>
<dbReference type="AlphaFoldDB" id="A0A1L3GL36"/>
<evidence type="ECO:0000313" key="2">
    <source>
        <dbReference type="Proteomes" id="UP000182517"/>
    </source>
</evidence>
<dbReference type="KEGG" id="pef:A7E78_01495"/>
<accession>A0A1L3GL36</accession>
<dbReference type="OrthoDB" id="8597776at2"/>
<evidence type="ECO:0000313" key="1">
    <source>
        <dbReference type="EMBL" id="APG26649.1"/>
    </source>
</evidence>
<dbReference type="Gene3D" id="3.20.20.370">
    <property type="entry name" value="Glycoside hydrolase/deacetylase"/>
    <property type="match status" value="1"/>
</dbReference>
<dbReference type="Proteomes" id="UP000182517">
    <property type="component" value="Chromosome"/>
</dbReference>
<reference evidence="1 2" key="1">
    <citation type="journal article" date="2017" name="Genome Announc.">
        <title>Complete Genome Sequences of Two Acetylene-Fermenting Pelobacter acetylenicus Strains.</title>
        <authorList>
            <person name="Sutton J.M."/>
            <person name="Baesman S.M."/>
            <person name="Fierst J.L."/>
            <person name="Poret-Peterson A.T."/>
            <person name="Oremland R.S."/>
            <person name="Dunlap D.S."/>
            <person name="Akob D.M."/>
        </authorList>
    </citation>
    <scope>NUCLEOTIDE SEQUENCE [LARGE SCALE GENOMIC DNA]</scope>
    <source>
        <strain evidence="1 2">SFB93</strain>
    </source>
</reference>
<dbReference type="STRING" id="1842532.A7E78_01495"/>
<dbReference type="RefSeq" id="WP_072282610.1">
    <property type="nucleotide sequence ID" value="NZ_CP015519.1"/>
</dbReference>
<proteinExistence type="predicted"/>
<sequence>MVDEKTALEESLGVPVCTCRQHWLRFSWEKTWRAQEKAEIRLDTTLGFNDRPGFRIGAALPFFPWDHQRKTPLKIQAVPMVLMDSHLYDYGDMSSEERQRQITTWLDEIKSVHGTATIIWHQRVMSRDYGWGPGYEQLLQILRDQ</sequence>
<dbReference type="EMBL" id="CP015519">
    <property type="protein sequence ID" value="APG26649.1"/>
    <property type="molecule type" value="Genomic_DNA"/>
</dbReference>
<protein>
    <submittedName>
        <fullName evidence="1">Uncharacterized protein</fullName>
    </submittedName>
</protein>